<feature type="chain" id="PRO_5014415413" evidence="1">
    <location>
        <begin position="17"/>
        <end position="106"/>
    </location>
</feature>
<gene>
    <name evidence="2" type="ORF">L207DRAFT_613667</name>
</gene>
<keyword evidence="1" id="KW-0732">Signal</keyword>
<evidence type="ECO:0000313" key="2">
    <source>
        <dbReference type="EMBL" id="PMD46843.1"/>
    </source>
</evidence>
<organism evidence="2 3">
    <name type="scientific">Hyaloscypha variabilis (strain UAMH 11265 / GT02V1 / F)</name>
    <name type="common">Meliniomyces variabilis</name>
    <dbReference type="NCBI Taxonomy" id="1149755"/>
    <lineage>
        <taxon>Eukaryota</taxon>
        <taxon>Fungi</taxon>
        <taxon>Dikarya</taxon>
        <taxon>Ascomycota</taxon>
        <taxon>Pezizomycotina</taxon>
        <taxon>Leotiomycetes</taxon>
        <taxon>Helotiales</taxon>
        <taxon>Hyaloscyphaceae</taxon>
        <taxon>Hyaloscypha</taxon>
        <taxon>Hyaloscypha variabilis</taxon>
    </lineage>
</organism>
<dbReference type="OrthoDB" id="5358886at2759"/>
<sequence length="106" mass="11151">MHSPLYLLALAGISSAYIGEICGGPSAGGYGTCEETTSWCKPRGGESPSGYCPSDPDSVRCCIYPICYNEDYYNGKCVDTSEYNCASTGGYLQAGLCPGPNNYEAS</sequence>
<protein>
    <submittedName>
        <fullName evidence="2">Uncharacterized protein</fullName>
    </submittedName>
</protein>
<keyword evidence="3" id="KW-1185">Reference proteome</keyword>
<name>A0A2J6S7V3_HYAVF</name>
<dbReference type="EMBL" id="KZ613939">
    <property type="protein sequence ID" value="PMD46843.1"/>
    <property type="molecule type" value="Genomic_DNA"/>
</dbReference>
<evidence type="ECO:0000256" key="1">
    <source>
        <dbReference type="SAM" id="SignalP"/>
    </source>
</evidence>
<evidence type="ECO:0000313" key="3">
    <source>
        <dbReference type="Proteomes" id="UP000235786"/>
    </source>
</evidence>
<feature type="signal peptide" evidence="1">
    <location>
        <begin position="1"/>
        <end position="16"/>
    </location>
</feature>
<reference evidence="2 3" key="1">
    <citation type="submission" date="2016-04" db="EMBL/GenBank/DDBJ databases">
        <title>A degradative enzymes factory behind the ericoid mycorrhizal symbiosis.</title>
        <authorList>
            <consortium name="DOE Joint Genome Institute"/>
            <person name="Martino E."/>
            <person name="Morin E."/>
            <person name="Grelet G."/>
            <person name="Kuo A."/>
            <person name="Kohler A."/>
            <person name="Daghino S."/>
            <person name="Barry K."/>
            <person name="Choi C."/>
            <person name="Cichocki N."/>
            <person name="Clum A."/>
            <person name="Copeland A."/>
            <person name="Hainaut M."/>
            <person name="Haridas S."/>
            <person name="Labutti K."/>
            <person name="Lindquist E."/>
            <person name="Lipzen A."/>
            <person name="Khouja H.-R."/>
            <person name="Murat C."/>
            <person name="Ohm R."/>
            <person name="Olson A."/>
            <person name="Spatafora J."/>
            <person name="Veneault-Fourrey C."/>
            <person name="Henrissat B."/>
            <person name="Grigoriev I."/>
            <person name="Martin F."/>
            <person name="Perotto S."/>
        </authorList>
    </citation>
    <scope>NUCLEOTIDE SEQUENCE [LARGE SCALE GENOMIC DNA]</scope>
    <source>
        <strain evidence="2 3">F</strain>
    </source>
</reference>
<dbReference type="Proteomes" id="UP000235786">
    <property type="component" value="Unassembled WGS sequence"/>
</dbReference>
<dbReference type="AlphaFoldDB" id="A0A2J6S7V3"/>
<accession>A0A2J6S7V3</accession>
<proteinExistence type="predicted"/>